<dbReference type="InterPro" id="IPR003439">
    <property type="entry name" value="ABC_transporter-like_ATP-bd"/>
</dbReference>
<dbReference type="SUPFAM" id="SSF52540">
    <property type="entry name" value="P-loop containing nucleoside triphosphate hydrolases"/>
    <property type="match status" value="1"/>
</dbReference>
<dbReference type="PROSITE" id="PS50893">
    <property type="entry name" value="ABC_TRANSPORTER_2"/>
    <property type="match status" value="1"/>
</dbReference>
<feature type="domain" description="ABC transporter" evidence="4">
    <location>
        <begin position="4"/>
        <end position="230"/>
    </location>
</feature>
<accession>A0A1V6C935</accession>
<dbReference type="InterPro" id="IPR003593">
    <property type="entry name" value="AAA+_ATPase"/>
</dbReference>
<reference evidence="5" key="1">
    <citation type="submission" date="2017-02" db="EMBL/GenBank/DDBJ databases">
        <title>Delving into the versatile metabolic prowess of the omnipresent phylum Bacteroidetes.</title>
        <authorList>
            <person name="Nobu M.K."/>
            <person name="Mei R."/>
            <person name="Narihiro T."/>
            <person name="Kuroda K."/>
            <person name="Liu W.-T."/>
        </authorList>
    </citation>
    <scope>NUCLEOTIDE SEQUENCE</scope>
    <source>
        <strain evidence="5">ADurb.Bin131</strain>
    </source>
</reference>
<dbReference type="InterPro" id="IPR050153">
    <property type="entry name" value="Metal_Ion_Import_ABC"/>
</dbReference>
<comment type="caution">
    <text evidence="5">The sequence shown here is derived from an EMBL/GenBank/DDBJ whole genome shotgun (WGS) entry which is preliminary data.</text>
</comment>
<dbReference type="GO" id="GO:0005524">
    <property type="term" value="F:ATP binding"/>
    <property type="evidence" value="ECO:0007669"/>
    <property type="project" value="UniProtKB-KW"/>
</dbReference>
<dbReference type="AlphaFoldDB" id="A0A1V6C935"/>
<name>A0A1V6C935_UNCT6</name>
<keyword evidence="3 5" id="KW-0067">ATP-binding</keyword>
<protein>
    <submittedName>
        <fullName evidence="5">ABC transporter ATP-binding protein YlmA</fullName>
        <ecNumber evidence="5">3.6.3.-</ecNumber>
    </submittedName>
</protein>
<evidence type="ECO:0000256" key="1">
    <source>
        <dbReference type="ARBA" id="ARBA00022448"/>
    </source>
</evidence>
<dbReference type="Gene3D" id="3.40.50.300">
    <property type="entry name" value="P-loop containing nucleotide triphosphate hydrolases"/>
    <property type="match status" value="1"/>
</dbReference>
<dbReference type="PANTHER" id="PTHR42734">
    <property type="entry name" value="METAL TRANSPORT SYSTEM ATP-BINDING PROTEIN TM_0124-RELATED"/>
    <property type="match status" value="1"/>
</dbReference>
<sequence length="230" mass="25845">MKSVIIENASVIRGNKLILEDISFSVKPGECIGIYGSNGAGKTTLLTLINGLLFCKKGRVIIDNIVLSQKTVRQIRIITGYVPQNFEVDPRIPVLSKTVVLSGCYGKMGLFHFPDQPILEKAYGLMKKLDVENVFNRPFGQISGGERQKIMIARAMMQEPEILLLDEPFSSVSHTSKEKIIEIIKNWHKEKGLTIFLVSHEKNTIEKLCNRVFYIDNGRITSQETIHGTI</sequence>
<dbReference type="EC" id="3.6.3.-" evidence="5"/>
<keyword evidence="2" id="KW-0547">Nucleotide-binding</keyword>
<dbReference type="SMART" id="SM00382">
    <property type="entry name" value="AAA"/>
    <property type="match status" value="1"/>
</dbReference>
<organism evidence="5">
    <name type="scientific">candidate division TA06 bacterium ADurb.Bin131</name>
    <dbReference type="NCBI Taxonomy" id="1852827"/>
    <lineage>
        <taxon>Bacteria</taxon>
        <taxon>Bacteria division TA06</taxon>
    </lineage>
</organism>
<keyword evidence="5" id="KW-0378">Hydrolase</keyword>
<dbReference type="Pfam" id="PF00005">
    <property type="entry name" value="ABC_tran"/>
    <property type="match status" value="1"/>
</dbReference>
<dbReference type="InterPro" id="IPR027417">
    <property type="entry name" value="P-loop_NTPase"/>
</dbReference>
<evidence type="ECO:0000256" key="3">
    <source>
        <dbReference type="ARBA" id="ARBA00022840"/>
    </source>
</evidence>
<dbReference type="EMBL" id="MWDQ01000082">
    <property type="protein sequence ID" value="OQB73395.1"/>
    <property type="molecule type" value="Genomic_DNA"/>
</dbReference>
<dbReference type="InterPro" id="IPR017871">
    <property type="entry name" value="ABC_transporter-like_CS"/>
</dbReference>
<dbReference type="Proteomes" id="UP000485562">
    <property type="component" value="Unassembled WGS sequence"/>
</dbReference>
<dbReference type="GO" id="GO:0016887">
    <property type="term" value="F:ATP hydrolysis activity"/>
    <property type="evidence" value="ECO:0007669"/>
    <property type="project" value="InterPro"/>
</dbReference>
<gene>
    <name evidence="5" type="primary">ylmA</name>
    <name evidence="5" type="ORF">BWX89_00994</name>
</gene>
<evidence type="ECO:0000259" key="4">
    <source>
        <dbReference type="PROSITE" id="PS50893"/>
    </source>
</evidence>
<proteinExistence type="predicted"/>
<evidence type="ECO:0000256" key="2">
    <source>
        <dbReference type="ARBA" id="ARBA00022741"/>
    </source>
</evidence>
<keyword evidence="1" id="KW-0813">Transport</keyword>
<dbReference type="PROSITE" id="PS00211">
    <property type="entry name" value="ABC_TRANSPORTER_1"/>
    <property type="match status" value="1"/>
</dbReference>
<evidence type="ECO:0000313" key="5">
    <source>
        <dbReference type="EMBL" id="OQB73395.1"/>
    </source>
</evidence>